<dbReference type="GeneID" id="54292279"/>
<evidence type="ECO:0000313" key="3">
    <source>
        <dbReference type="Proteomes" id="UP000799778"/>
    </source>
</evidence>
<accession>A0A6A5Y0W2</accession>
<protein>
    <submittedName>
        <fullName evidence="2">Uncharacterized protein</fullName>
    </submittedName>
</protein>
<gene>
    <name evidence="2" type="ORF">BU24DRAFT_99782</name>
</gene>
<feature type="compositionally biased region" description="Polar residues" evidence="1">
    <location>
        <begin position="52"/>
        <end position="66"/>
    </location>
</feature>
<sequence length="85" mass="9488">MTVQKRPPDQPARSAPVQILHAFHSSLPHSNTPRLALPFPASPISHCGIQRENPTSSENPERSSPISFLEPAKLTDRDWIVRTIK</sequence>
<feature type="region of interest" description="Disordered" evidence="1">
    <location>
        <begin position="31"/>
        <end position="69"/>
    </location>
</feature>
<proteinExistence type="predicted"/>
<dbReference type="AlphaFoldDB" id="A0A6A5Y0W2"/>
<dbReference type="EMBL" id="ML978067">
    <property type="protein sequence ID" value="KAF2018571.1"/>
    <property type="molecule type" value="Genomic_DNA"/>
</dbReference>
<evidence type="ECO:0000256" key="1">
    <source>
        <dbReference type="SAM" id="MobiDB-lite"/>
    </source>
</evidence>
<organism evidence="2 3">
    <name type="scientific">Aaosphaeria arxii CBS 175.79</name>
    <dbReference type="NCBI Taxonomy" id="1450172"/>
    <lineage>
        <taxon>Eukaryota</taxon>
        <taxon>Fungi</taxon>
        <taxon>Dikarya</taxon>
        <taxon>Ascomycota</taxon>
        <taxon>Pezizomycotina</taxon>
        <taxon>Dothideomycetes</taxon>
        <taxon>Pleosporomycetidae</taxon>
        <taxon>Pleosporales</taxon>
        <taxon>Pleosporales incertae sedis</taxon>
        <taxon>Aaosphaeria</taxon>
    </lineage>
</organism>
<evidence type="ECO:0000313" key="2">
    <source>
        <dbReference type="EMBL" id="KAF2018571.1"/>
    </source>
</evidence>
<keyword evidence="3" id="KW-1185">Reference proteome</keyword>
<dbReference type="RefSeq" id="XP_033386910.1">
    <property type="nucleotide sequence ID" value="XM_033534882.1"/>
</dbReference>
<name>A0A6A5Y0W2_9PLEO</name>
<reference evidence="2" key="1">
    <citation type="journal article" date="2020" name="Stud. Mycol.">
        <title>101 Dothideomycetes genomes: a test case for predicting lifestyles and emergence of pathogens.</title>
        <authorList>
            <person name="Haridas S."/>
            <person name="Albert R."/>
            <person name="Binder M."/>
            <person name="Bloem J."/>
            <person name="Labutti K."/>
            <person name="Salamov A."/>
            <person name="Andreopoulos B."/>
            <person name="Baker S."/>
            <person name="Barry K."/>
            <person name="Bills G."/>
            <person name="Bluhm B."/>
            <person name="Cannon C."/>
            <person name="Castanera R."/>
            <person name="Culley D."/>
            <person name="Daum C."/>
            <person name="Ezra D."/>
            <person name="Gonzalez J."/>
            <person name="Henrissat B."/>
            <person name="Kuo A."/>
            <person name="Liang C."/>
            <person name="Lipzen A."/>
            <person name="Lutzoni F."/>
            <person name="Magnuson J."/>
            <person name="Mondo S."/>
            <person name="Nolan M."/>
            <person name="Ohm R."/>
            <person name="Pangilinan J."/>
            <person name="Park H.-J."/>
            <person name="Ramirez L."/>
            <person name="Alfaro M."/>
            <person name="Sun H."/>
            <person name="Tritt A."/>
            <person name="Yoshinaga Y."/>
            <person name="Zwiers L.-H."/>
            <person name="Turgeon B."/>
            <person name="Goodwin S."/>
            <person name="Spatafora J."/>
            <person name="Crous P."/>
            <person name="Grigoriev I."/>
        </authorList>
    </citation>
    <scope>NUCLEOTIDE SEQUENCE</scope>
    <source>
        <strain evidence="2">CBS 175.79</strain>
    </source>
</reference>
<dbReference type="Proteomes" id="UP000799778">
    <property type="component" value="Unassembled WGS sequence"/>
</dbReference>